<name>A0ABW5VAE2_9BACI</name>
<evidence type="ECO:0000313" key="3">
    <source>
        <dbReference type="Proteomes" id="UP001597502"/>
    </source>
</evidence>
<feature type="transmembrane region" description="Helical" evidence="1">
    <location>
        <begin position="91"/>
        <end position="109"/>
    </location>
</feature>
<evidence type="ECO:0008006" key="4">
    <source>
        <dbReference type="Google" id="ProtNLM"/>
    </source>
</evidence>
<dbReference type="EMBL" id="JBHUNA010000041">
    <property type="protein sequence ID" value="MFD2762411.1"/>
    <property type="molecule type" value="Genomic_DNA"/>
</dbReference>
<feature type="transmembrane region" description="Helical" evidence="1">
    <location>
        <begin position="34"/>
        <end position="54"/>
    </location>
</feature>
<accession>A0ABW5VAE2</accession>
<keyword evidence="1" id="KW-1133">Transmembrane helix</keyword>
<dbReference type="Proteomes" id="UP001597502">
    <property type="component" value="Unassembled WGS sequence"/>
</dbReference>
<evidence type="ECO:0000256" key="1">
    <source>
        <dbReference type="SAM" id="Phobius"/>
    </source>
</evidence>
<organism evidence="2 3">
    <name type="scientific">Lentibacillus juripiscarius</name>
    <dbReference type="NCBI Taxonomy" id="257446"/>
    <lineage>
        <taxon>Bacteria</taxon>
        <taxon>Bacillati</taxon>
        <taxon>Bacillota</taxon>
        <taxon>Bacilli</taxon>
        <taxon>Bacillales</taxon>
        <taxon>Bacillaceae</taxon>
        <taxon>Lentibacillus</taxon>
    </lineage>
</organism>
<feature type="transmembrane region" description="Helical" evidence="1">
    <location>
        <begin position="66"/>
        <end position="85"/>
    </location>
</feature>
<keyword evidence="3" id="KW-1185">Reference proteome</keyword>
<protein>
    <recommendedName>
        <fullName evidence="4">Permease</fullName>
    </recommendedName>
</protein>
<reference evidence="3" key="1">
    <citation type="journal article" date="2019" name="Int. J. Syst. Evol. Microbiol.">
        <title>The Global Catalogue of Microorganisms (GCM) 10K type strain sequencing project: providing services to taxonomists for standard genome sequencing and annotation.</title>
        <authorList>
            <consortium name="The Broad Institute Genomics Platform"/>
            <consortium name="The Broad Institute Genome Sequencing Center for Infectious Disease"/>
            <person name="Wu L."/>
            <person name="Ma J."/>
        </authorList>
    </citation>
    <scope>NUCLEOTIDE SEQUENCE [LARGE SCALE GENOMIC DNA]</scope>
    <source>
        <strain evidence="3">TISTR 1535</strain>
    </source>
</reference>
<sequence>MFKNKNKQKEYLQAIIMFIILVIIIFAFDLPKTNFIIIGIIAIFIVFLFEVFGIKRNDENMSGRKRNYIGAITFFVFFAIIIFIFDAPKKAYAIIGIIVVSNILLYEIFNFGNKSKK</sequence>
<keyword evidence="1" id="KW-0812">Transmembrane</keyword>
<dbReference type="RefSeq" id="WP_382395884.1">
    <property type="nucleotide sequence ID" value="NZ_JBHUNA010000041.1"/>
</dbReference>
<comment type="caution">
    <text evidence="2">The sequence shown here is derived from an EMBL/GenBank/DDBJ whole genome shotgun (WGS) entry which is preliminary data.</text>
</comment>
<keyword evidence="1" id="KW-0472">Membrane</keyword>
<evidence type="ECO:0000313" key="2">
    <source>
        <dbReference type="EMBL" id="MFD2762411.1"/>
    </source>
</evidence>
<gene>
    <name evidence="2" type="ORF">ACFSUO_15750</name>
</gene>
<proteinExistence type="predicted"/>
<feature type="transmembrane region" description="Helical" evidence="1">
    <location>
        <begin position="12"/>
        <end position="28"/>
    </location>
</feature>